<evidence type="ECO:0000256" key="2">
    <source>
        <dbReference type="SAM" id="MobiDB-lite"/>
    </source>
</evidence>
<keyword evidence="4" id="KW-1185">Reference proteome</keyword>
<evidence type="ECO:0000313" key="3">
    <source>
        <dbReference type="EMBL" id="THU68292.1"/>
    </source>
</evidence>
<sequence length="497" mass="54317">MAPNSWRYLVAFLGECHYANITPTRPLFPSCFRLSKGSGGYYLSARAGFQVSGAPSSNKGWKGCFFFVSRSGDWGFGVRWGAHAIDNTAPVLDDEERRGLRRLREILPTSRAIRNISEQWLVEAGLSPVPREMVVLQALRGGKVSYASSARSLPAVGTGSREAPVVVEADRPRKRARGPPRKEPEAVAAEAVDAASAPTDRSVGSQREGEAGPSEGATAEAPRQPTIREVCRFPAGGEDEPYLARAVGAIPRGKATDPLVGRWEGLTRGNRVWADGECAAGFIRGGLHPDIARDLYVMPSETLLSKSAKSLLWGHHYAAALMDRVRDAGRVITALGARNAELQRQMDEASMERGVELQTQLEASEGNNAELQTRLRASVAEACSARADSLELIRRLEESRAEARRASEDLEAEIRLRPEKDKKLIEDYKGSSGFQLGLVRTGRVLYEYGYRIALARFKAHNPDSVVAEDPFDSFPEDMGVDMPPEVPFDDSPDAPEE</sequence>
<accession>A0A4S8K0V4</accession>
<comment type="caution">
    <text evidence="3">The sequence shown here is derived from an EMBL/GenBank/DDBJ whole genome shotgun (WGS) entry which is preliminary data.</text>
</comment>
<feature type="coiled-coil region" evidence="1">
    <location>
        <begin position="332"/>
        <end position="416"/>
    </location>
</feature>
<feature type="compositionally biased region" description="Low complexity" evidence="2">
    <location>
        <begin position="186"/>
        <end position="197"/>
    </location>
</feature>
<dbReference type="Proteomes" id="UP000317650">
    <property type="component" value="Chromosome 8"/>
</dbReference>
<reference evidence="3 4" key="1">
    <citation type="journal article" date="2019" name="Nat. Plants">
        <title>Genome sequencing of Musa balbisiana reveals subgenome evolution and function divergence in polyploid bananas.</title>
        <authorList>
            <person name="Yao X."/>
        </authorList>
    </citation>
    <scope>NUCLEOTIDE SEQUENCE [LARGE SCALE GENOMIC DNA]</scope>
    <source>
        <strain evidence="4">cv. DH-PKW</strain>
        <tissue evidence="3">Leaves</tissue>
    </source>
</reference>
<dbReference type="EMBL" id="PYDT01000002">
    <property type="protein sequence ID" value="THU68292.1"/>
    <property type="molecule type" value="Genomic_DNA"/>
</dbReference>
<gene>
    <name evidence="3" type="ORF">C4D60_Mb08t02360</name>
</gene>
<feature type="region of interest" description="Disordered" evidence="2">
    <location>
        <begin position="465"/>
        <end position="497"/>
    </location>
</feature>
<evidence type="ECO:0000256" key="1">
    <source>
        <dbReference type="SAM" id="Coils"/>
    </source>
</evidence>
<feature type="compositionally biased region" description="Acidic residues" evidence="2">
    <location>
        <begin position="487"/>
        <end position="497"/>
    </location>
</feature>
<feature type="region of interest" description="Disordered" evidence="2">
    <location>
        <begin position="151"/>
        <end position="225"/>
    </location>
</feature>
<protein>
    <submittedName>
        <fullName evidence="3">Uncharacterized protein</fullName>
    </submittedName>
</protein>
<evidence type="ECO:0000313" key="4">
    <source>
        <dbReference type="Proteomes" id="UP000317650"/>
    </source>
</evidence>
<proteinExistence type="predicted"/>
<name>A0A4S8K0V4_MUSBA</name>
<feature type="compositionally biased region" description="Acidic residues" evidence="2">
    <location>
        <begin position="469"/>
        <end position="479"/>
    </location>
</feature>
<organism evidence="3 4">
    <name type="scientific">Musa balbisiana</name>
    <name type="common">Banana</name>
    <dbReference type="NCBI Taxonomy" id="52838"/>
    <lineage>
        <taxon>Eukaryota</taxon>
        <taxon>Viridiplantae</taxon>
        <taxon>Streptophyta</taxon>
        <taxon>Embryophyta</taxon>
        <taxon>Tracheophyta</taxon>
        <taxon>Spermatophyta</taxon>
        <taxon>Magnoliopsida</taxon>
        <taxon>Liliopsida</taxon>
        <taxon>Zingiberales</taxon>
        <taxon>Musaceae</taxon>
        <taxon>Musa</taxon>
    </lineage>
</organism>
<dbReference type="AlphaFoldDB" id="A0A4S8K0V4"/>
<keyword evidence="1" id="KW-0175">Coiled coil</keyword>